<keyword evidence="5 11" id="KW-0479">Metal-binding</keyword>
<evidence type="ECO:0000256" key="7">
    <source>
        <dbReference type="ARBA" id="ARBA00022777"/>
    </source>
</evidence>
<dbReference type="PANTHER" id="PTHR20858">
    <property type="entry name" value="PHOSPHOMETHYLPYRIMIDINE KINASE"/>
    <property type="match status" value="1"/>
</dbReference>
<feature type="binding site" evidence="11">
    <location>
        <position position="188"/>
    </location>
    <ligand>
        <name>substrate</name>
    </ligand>
</feature>
<dbReference type="PIRSF" id="PIRSF000513">
    <property type="entry name" value="Thz_kinase"/>
    <property type="match status" value="1"/>
</dbReference>
<keyword evidence="6 11" id="KW-0547">Nucleotide-binding</keyword>
<keyword evidence="7 11" id="KW-0418">Kinase</keyword>
<evidence type="ECO:0000256" key="5">
    <source>
        <dbReference type="ARBA" id="ARBA00022723"/>
    </source>
</evidence>
<comment type="pathway">
    <text evidence="3 11">Cofactor biosynthesis; thiamine diphosphate biosynthesis; 4-methyl-5-(2-phosphoethyl)-thiazole from 5-(2-hydroxyethyl)-4-methylthiazole: step 1/1.</text>
</comment>
<dbReference type="HAMAP" id="MF_00228">
    <property type="entry name" value="Thz_kinase"/>
    <property type="match status" value="1"/>
</dbReference>
<dbReference type="InterPro" id="IPR029056">
    <property type="entry name" value="Ribokinase-like"/>
</dbReference>
<accession>A0ABY4EM75</accession>
<dbReference type="EC" id="2.7.1.50" evidence="11"/>
<gene>
    <name evidence="11 12" type="primary">thiM</name>
    <name evidence="12" type="ORF">MUN89_03870</name>
</gene>
<dbReference type="NCBIfam" id="TIGR00694">
    <property type="entry name" value="thiM"/>
    <property type="match status" value="1"/>
</dbReference>
<keyword evidence="9 11" id="KW-0460">Magnesium</keyword>
<dbReference type="InterPro" id="IPR000417">
    <property type="entry name" value="Hyethyz_kinase"/>
</dbReference>
<evidence type="ECO:0000256" key="2">
    <source>
        <dbReference type="ARBA" id="ARBA00001946"/>
    </source>
</evidence>
<dbReference type="Proteomes" id="UP000831787">
    <property type="component" value="Chromosome"/>
</dbReference>
<feature type="binding site" evidence="11">
    <location>
        <position position="116"/>
    </location>
    <ligand>
        <name>ATP</name>
        <dbReference type="ChEBI" id="CHEBI:30616"/>
    </ligand>
</feature>
<protein>
    <recommendedName>
        <fullName evidence="11">Hydroxyethylthiazole kinase</fullName>
        <ecNumber evidence="11">2.7.1.50</ecNumber>
    </recommendedName>
    <alternativeName>
        <fullName evidence="11">4-methyl-5-beta-hydroxyethylthiazole kinase</fullName>
        <shortName evidence="11">TH kinase</shortName>
        <shortName evidence="11">Thz kinase</shortName>
    </alternativeName>
</protein>
<evidence type="ECO:0000256" key="1">
    <source>
        <dbReference type="ARBA" id="ARBA00001771"/>
    </source>
</evidence>
<evidence type="ECO:0000313" key="13">
    <source>
        <dbReference type="Proteomes" id="UP000831787"/>
    </source>
</evidence>
<comment type="cofactor">
    <cofactor evidence="2 11">
        <name>Mg(2+)</name>
        <dbReference type="ChEBI" id="CHEBI:18420"/>
    </cofactor>
</comment>
<evidence type="ECO:0000313" key="12">
    <source>
        <dbReference type="EMBL" id="UOQ45102.1"/>
    </source>
</evidence>
<evidence type="ECO:0000256" key="8">
    <source>
        <dbReference type="ARBA" id="ARBA00022840"/>
    </source>
</evidence>
<organism evidence="12 13">
    <name type="scientific">Halobacillus salinarum</name>
    <dbReference type="NCBI Taxonomy" id="2932257"/>
    <lineage>
        <taxon>Bacteria</taxon>
        <taxon>Bacillati</taxon>
        <taxon>Bacillota</taxon>
        <taxon>Bacilli</taxon>
        <taxon>Bacillales</taxon>
        <taxon>Bacillaceae</taxon>
        <taxon>Halobacillus</taxon>
    </lineage>
</organism>
<evidence type="ECO:0000256" key="3">
    <source>
        <dbReference type="ARBA" id="ARBA00004868"/>
    </source>
</evidence>
<comment type="function">
    <text evidence="11">Catalyzes the phosphorylation of the hydroxyl group of 4-methyl-5-beta-hydroxyethylthiazole (THZ).</text>
</comment>
<comment type="similarity">
    <text evidence="11">Belongs to the Thz kinase family.</text>
</comment>
<dbReference type="GO" id="GO:0004417">
    <property type="term" value="F:hydroxyethylthiazole kinase activity"/>
    <property type="evidence" value="ECO:0007669"/>
    <property type="project" value="UniProtKB-EC"/>
</dbReference>
<keyword evidence="4 11" id="KW-0808">Transferase</keyword>
<name>A0ABY4EM75_9BACI</name>
<dbReference type="RefSeq" id="WP_244711562.1">
    <property type="nucleotide sequence ID" value="NZ_CP095073.1"/>
</dbReference>
<evidence type="ECO:0000256" key="4">
    <source>
        <dbReference type="ARBA" id="ARBA00022679"/>
    </source>
</evidence>
<dbReference type="CDD" id="cd01170">
    <property type="entry name" value="THZ_kinase"/>
    <property type="match status" value="1"/>
</dbReference>
<proteinExistence type="inferred from homology"/>
<dbReference type="SUPFAM" id="SSF53613">
    <property type="entry name" value="Ribokinase-like"/>
    <property type="match status" value="1"/>
</dbReference>
<dbReference type="Pfam" id="PF02110">
    <property type="entry name" value="HK"/>
    <property type="match status" value="1"/>
</dbReference>
<dbReference type="PRINTS" id="PR01099">
    <property type="entry name" value="HYETHTZKNASE"/>
</dbReference>
<comment type="catalytic activity">
    <reaction evidence="1 11">
        <text>5-(2-hydroxyethyl)-4-methylthiazole + ATP = 4-methyl-5-(2-phosphooxyethyl)-thiazole + ADP + H(+)</text>
        <dbReference type="Rhea" id="RHEA:24212"/>
        <dbReference type="ChEBI" id="CHEBI:15378"/>
        <dbReference type="ChEBI" id="CHEBI:17957"/>
        <dbReference type="ChEBI" id="CHEBI:30616"/>
        <dbReference type="ChEBI" id="CHEBI:58296"/>
        <dbReference type="ChEBI" id="CHEBI:456216"/>
        <dbReference type="EC" id="2.7.1.50"/>
    </reaction>
</comment>
<keyword evidence="8 11" id="KW-0067">ATP-binding</keyword>
<feature type="binding site" evidence="11">
    <location>
        <position position="161"/>
    </location>
    <ligand>
        <name>ATP</name>
        <dbReference type="ChEBI" id="CHEBI:30616"/>
    </ligand>
</feature>
<dbReference type="EMBL" id="CP095073">
    <property type="protein sequence ID" value="UOQ45102.1"/>
    <property type="molecule type" value="Genomic_DNA"/>
</dbReference>
<sequence>MNEIVQKVRAQEPLIHNLTNAVVMNFSANGLLAFGASPIMANAKEDAADVAKLSNGVLINIGTLTEAQLEAMIEAGKAANEAGIPVVIDPVGVAATNFRTEAFQRIVEQVHPDVIKGNAGELAHLVGIELETKGVDAVGEGNSQEIAGKVAVHFQTIAVLTGKVDTVSDGKQTLTNETGHALLSKVTGAGCLLGSIITACLSVEGENLEKAYAAVKYYGMAAAYAASQSGVNGPGTFLPQFLDALTMEPDTLEKGLM</sequence>
<keyword evidence="10 11" id="KW-0784">Thiamine biosynthesis</keyword>
<evidence type="ECO:0000256" key="9">
    <source>
        <dbReference type="ARBA" id="ARBA00022842"/>
    </source>
</evidence>
<dbReference type="Gene3D" id="3.40.1190.20">
    <property type="match status" value="1"/>
</dbReference>
<feature type="binding site" evidence="11">
    <location>
        <position position="40"/>
    </location>
    <ligand>
        <name>substrate</name>
    </ligand>
</feature>
<reference evidence="12 13" key="1">
    <citation type="submission" date="2022-04" db="EMBL/GenBank/DDBJ databases">
        <title>Halobacillus sp. isolated from saltern.</title>
        <authorList>
            <person name="Won M."/>
            <person name="Lee C.-M."/>
            <person name="Woen H.-Y."/>
            <person name="Kwon S.-W."/>
        </authorList>
    </citation>
    <scope>NUCLEOTIDE SEQUENCE [LARGE SCALE GENOMIC DNA]</scope>
    <source>
        <strain evidence="12 13">SSBR10-3</strain>
    </source>
</reference>
<evidence type="ECO:0000256" key="6">
    <source>
        <dbReference type="ARBA" id="ARBA00022741"/>
    </source>
</evidence>
<evidence type="ECO:0000256" key="11">
    <source>
        <dbReference type="HAMAP-Rule" id="MF_00228"/>
    </source>
</evidence>
<keyword evidence="13" id="KW-1185">Reference proteome</keyword>
<dbReference type="NCBIfam" id="NF006830">
    <property type="entry name" value="PRK09355.1"/>
    <property type="match status" value="1"/>
</dbReference>
<dbReference type="PANTHER" id="PTHR20858:SF17">
    <property type="entry name" value="HYDROXYMETHYLPYRIMIDINE_PHOSPHOMETHYLPYRIMIDINE KINASE THI20-RELATED"/>
    <property type="match status" value="1"/>
</dbReference>
<evidence type="ECO:0000256" key="10">
    <source>
        <dbReference type="ARBA" id="ARBA00022977"/>
    </source>
</evidence>